<dbReference type="PANTHER" id="PTHR34108:SF1">
    <property type="entry name" value="SEPTUM SITE-DETERMINING PROTEIN MINC"/>
    <property type="match status" value="1"/>
</dbReference>
<dbReference type="Proteomes" id="UP000318138">
    <property type="component" value="Chromosome"/>
</dbReference>
<comment type="function">
    <text evidence="6">Cell division inhibitor that blocks the formation of polar Z ring septums. Rapidly oscillates between the poles of the cell to destabilize FtsZ filaments that have formed before they mature into polar Z rings. Prevents FtsZ polymerization.</text>
</comment>
<dbReference type="Gene3D" id="3.30.160.540">
    <property type="match status" value="1"/>
</dbReference>
<dbReference type="HAMAP" id="MF_00267">
    <property type="entry name" value="MinC"/>
    <property type="match status" value="1"/>
</dbReference>
<evidence type="ECO:0000259" key="8">
    <source>
        <dbReference type="Pfam" id="PF22642"/>
    </source>
</evidence>
<dbReference type="InterPro" id="IPR016098">
    <property type="entry name" value="CAP/MinC_C"/>
</dbReference>
<dbReference type="Pfam" id="PF22642">
    <property type="entry name" value="MinC_N_1"/>
    <property type="match status" value="1"/>
</dbReference>
<evidence type="ECO:0000256" key="5">
    <source>
        <dbReference type="ARBA" id="ARBA00046874"/>
    </source>
</evidence>
<dbReference type="RefSeq" id="WP_176009828.1">
    <property type="nucleotide sequence ID" value="NZ_CP041372.2"/>
</dbReference>
<dbReference type="SUPFAM" id="SSF63848">
    <property type="entry name" value="Cell-division inhibitor MinC, C-terminal domain"/>
    <property type="match status" value="1"/>
</dbReference>
<protein>
    <recommendedName>
        <fullName evidence="6">Probable septum site-determining protein MinC</fullName>
    </recommendedName>
</protein>
<evidence type="ECO:0000313" key="10">
    <source>
        <dbReference type="Proteomes" id="UP000318138"/>
    </source>
</evidence>
<dbReference type="InterPro" id="IPR036145">
    <property type="entry name" value="MinC_C_sf"/>
</dbReference>
<evidence type="ECO:0000256" key="2">
    <source>
        <dbReference type="ARBA" id="ARBA00022618"/>
    </source>
</evidence>
<sequence length="225" mass="25111">MGAKQARQIQHVWIKGTRDGLTFQLDDQCSFQTIKAELQDRLAERPETANSDAMIEADISLGNRYITQNQRLELEAIFAQSLHIQVGQFHSNVITKEEALNEQKEKQVTQLVKVIRSGQVEEFHGDVVLIGDVNQGATLKATGNIHIVGSLRGIAHAGSTGREDAVISASFMRPTQLRIASIIRRAPDEEEWGGSLEFAYLSEDGDIHLEKVQKLGTIRPKLRHH</sequence>
<dbReference type="Gene3D" id="2.160.20.70">
    <property type="match status" value="1"/>
</dbReference>
<dbReference type="GO" id="GO:0000917">
    <property type="term" value="P:division septum assembly"/>
    <property type="evidence" value="ECO:0007669"/>
    <property type="project" value="UniProtKB-KW"/>
</dbReference>
<dbReference type="EMBL" id="CP041372">
    <property type="protein sequence ID" value="QKS71844.1"/>
    <property type="molecule type" value="Genomic_DNA"/>
</dbReference>
<dbReference type="Pfam" id="PF03775">
    <property type="entry name" value="MinC_C"/>
    <property type="match status" value="1"/>
</dbReference>
<comment type="subunit">
    <text evidence="5 6">Interacts with MinD and FtsZ.</text>
</comment>
<dbReference type="NCBIfam" id="TIGR01222">
    <property type="entry name" value="minC"/>
    <property type="match status" value="1"/>
</dbReference>
<keyword evidence="2 6" id="KW-0132">Cell division</keyword>
<dbReference type="InterPro" id="IPR055219">
    <property type="entry name" value="MinC_N_1"/>
</dbReference>
<dbReference type="PANTHER" id="PTHR34108">
    <property type="entry name" value="SEPTUM SITE-DETERMINING PROTEIN MINC"/>
    <property type="match status" value="1"/>
</dbReference>
<keyword evidence="3 6" id="KW-0717">Septation</keyword>
<accession>A0A859FGQ8</accession>
<feature type="domain" description="Septum formation inhibitor MinC C-terminal" evidence="7">
    <location>
        <begin position="113"/>
        <end position="207"/>
    </location>
</feature>
<comment type="similarity">
    <text evidence="1 6">Belongs to the MinC family.</text>
</comment>
<keyword evidence="4 6" id="KW-0131">Cell cycle</keyword>
<dbReference type="KEGG" id="psua:FLK61_34820"/>
<evidence type="ECO:0000256" key="3">
    <source>
        <dbReference type="ARBA" id="ARBA00023210"/>
    </source>
</evidence>
<evidence type="ECO:0000259" key="7">
    <source>
        <dbReference type="Pfam" id="PF03775"/>
    </source>
</evidence>
<proteinExistence type="inferred from homology"/>
<evidence type="ECO:0000256" key="1">
    <source>
        <dbReference type="ARBA" id="ARBA00006291"/>
    </source>
</evidence>
<evidence type="ECO:0000256" key="4">
    <source>
        <dbReference type="ARBA" id="ARBA00023306"/>
    </source>
</evidence>
<dbReference type="GO" id="GO:0000902">
    <property type="term" value="P:cell morphogenesis"/>
    <property type="evidence" value="ECO:0007669"/>
    <property type="project" value="InterPro"/>
</dbReference>
<keyword evidence="10" id="KW-1185">Reference proteome</keyword>
<gene>
    <name evidence="6 9" type="primary">minC</name>
    <name evidence="9" type="ORF">FLK61_34820</name>
</gene>
<reference evidence="10" key="1">
    <citation type="submission" date="2019-07" db="EMBL/GenBank/DDBJ databases">
        <title>Bacillus alkalisoli sp. nov. isolated from saline soil.</title>
        <authorList>
            <person name="Sun J.-Q."/>
            <person name="Xu L."/>
        </authorList>
    </citation>
    <scope>NUCLEOTIDE SEQUENCE [LARGE SCALE GENOMIC DNA]</scope>
    <source>
        <strain evidence="10">M4U3P1</strain>
    </source>
</reference>
<evidence type="ECO:0000256" key="6">
    <source>
        <dbReference type="HAMAP-Rule" id="MF_00267"/>
    </source>
</evidence>
<organism evidence="9 10">
    <name type="scientific">Paenalkalicoccus suaedae</name>
    <dbReference type="NCBI Taxonomy" id="2592382"/>
    <lineage>
        <taxon>Bacteria</taxon>
        <taxon>Bacillati</taxon>
        <taxon>Bacillota</taxon>
        <taxon>Bacilli</taxon>
        <taxon>Bacillales</taxon>
        <taxon>Bacillaceae</taxon>
        <taxon>Paenalkalicoccus</taxon>
    </lineage>
</organism>
<feature type="domain" description="Septum site-determining protein MinC N-terminal" evidence="8">
    <location>
        <begin position="12"/>
        <end position="88"/>
    </location>
</feature>
<name>A0A859FGQ8_9BACI</name>
<dbReference type="GO" id="GO:1901891">
    <property type="term" value="P:regulation of cell septum assembly"/>
    <property type="evidence" value="ECO:0007669"/>
    <property type="project" value="InterPro"/>
</dbReference>
<dbReference type="InterPro" id="IPR013033">
    <property type="entry name" value="MinC"/>
</dbReference>
<dbReference type="InterPro" id="IPR005526">
    <property type="entry name" value="Septum_form_inhib_MinC_C"/>
</dbReference>
<dbReference type="AlphaFoldDB" id="A0A859FGQ8"/>
<evidence type="ECO:0000313" key="9">
    <source>
        <dbReference type="EMBL" id="QKS71844.1"/>
    </source>
</evidence>